<name>A0A3M6UVQ6_POCDA</name>
<dbReference type="OrthoDB" id="5963326at2759"/>
<dbReference type="SMART" id="SM00261">
    <property type="entry name" value="FU"/>
    <property type="match status" value="1"/>
</dbReference>
<proteinExistence type="predicted"/>
<dbReference type="CDD" id="cd00064">
    <property type="entry name" value="FU"/>
    <property type="match status" value="1"/>
</dbReference>
<gene>
    <name evidence="1" type="ORF">pdam_00006741</name>
</gene>
<protein>
    <recommendedName>
        <fullName evidence="3">MACPF domain-containing protein</fullName>
    </recommendedName>
</protein>
<dbReference type="AlphaFoldDB" id="A0A3M6UVQ6"/>
<dbReference type="PANTHER" id="PTHR46549:SF1">
    <property type="entry name" value="MACPF DOMAIN-CONTAINING PROTEIN"/>
    <property type="match status" value="1"/>
</dbReference>
<evidence type="ECO:0000313" key="1">
    <source>
        <dbReference type="EMBL" id="RMX57793.1"/>
    </source>
</evidence>
<dbReference type="PANTHER" id="PTHR46549">
    <property type="entry name" value="MACPF DOMAIN-CONTAINING PROTEIN"/>
    <property type="match status" value="1"/>
</dbReference>
<evidence type="ECO:0000313" key="2">
    <source>
        <dbReference type="Proteomes" id="UP000275408"/>
    </source>
</evidence>
<comment type="caution">
    <text evidence="1">The sequence shown here is derived from an EMBL/GenBank/DDBJ whole genome shotgun (WGS) entry which is preliminary data.</text>
</comment>
<keyword evidence="2" id="KW-1185">Reference proteome</keyword>
<dbReference type="EMBL" id="RCHS01000611">
    <property type="protein sequence ID" value="RMX57793.1"/>
    <property type="molecule type" value="Genomic_DNA"/>
</dbReference>
<sequence>MAHGAAVVLVTFQEYVTWAYHLPKHEVSTAEVKSFSPTESKDSRFWSSGKRGSELKNLISQPQSTAPGNKRALPAAALAVLSNPKVQEIALDKGIDIIGKMVDKTLANLGHTRNKAAEFLKKEIKLDITPDKAWMSDNMMVPSAYHLDASIDGDSKSPVEEGKTPFIYPAGMGHILMNGCWGKDYKIGDPCYNAKENSSLCRVWVLTEAEHSPESRKMSIVQRNCATKSNYDHRNVPDTMNVHGIYETSAFMLTFENSAEYQTYLEHQAGVSKSSLGFMTGVKKAWGGSMQTSTQQFMAALYVDVERYEIFMDEVKPSDLSLSFLREFMELPISYFQPGAQIKYRKEHSLTYPNSTLIEYGKSLGTSDGGDIYLTHLDANDPLPVRFYAFGNMDKVVKIWDAHIIPRDLTDADCKGSTYKDPPTNLCFLKCHEYCDPFAGCKNAGAKDLQPSDCLACRIAKDPKTNVCLEKCPENQTKTRNVYVRV</sequence>
<organism evidence="1 2">
    <name type="scientific">Pocillopora damicornis</name>
    <name type="common">Cauliflower coral</name>
    <name type="synonym">Millepora damicornis</name>
    <dbReference type="NCBI Taxonomy" id="46731"/>
    <lineage>
        <taxon>Eukaryota</taxon>
        <taxon>Metazoa</taxon>
        <taxon>Cnidaria</taxon>
        <taxon>Anthozoa</taxon>
        <taxon>Hexacorallia</taxon>
        <taxon>Scleractinia</taxon>
        <taxon>Astrocoeniina</taxon>
        <taxon>Pocilloporidae</taxon>
        <taxon>Pocillopora</taxon>
    </lineage>
</organism>
<dbReference type="Proteomes" id="UP000275408">
    <property type="component" value="Unassembled WGS sequence"/>
</dbReference>
<dbReference type="STRING" id="46731.A0A3M6UVQ6"/>
<dbReference type="InterPro" id="IPR006212">
    <property type="entry name" value="Furin_repeat"/>
</dbReference>
<accession>A0A3M6UVQ6</accession>
<evidence type="ECO:0008006" key="3">
    <source>
        <dbReference type="Google" id="ProtNLM"/>
    </source>
</evidence>
<reference evidence="1 2" key="1">
    <citation type="journal article" date="2018" name="Sci. Rep.">
        <title>Comparative analysis of the Pocillopora damicornis genome highlights role of immune system in coral evolution.</title>
        <authorList>
            <person name="Cunning R."/>
            <person name="Bay R.A."/>
            <person name="Gillette P."/>
            <person name="Baker A.C."/>
            <person name="Traylor-Knowles N."/>
        </authorList>
    </citation>
    <scope>NUCLEOTIDE SEQUENCE [LARGE SCALE GENOMIC DNA]</scope>
    <source>
        <strain evidence="1">RSMAS</strain>
        <tissue evidence="1">Whole animal</tissue>
    </source>
</reference>